<feature type="region of interest" description="Disordered" evidence="1">
    <location>
        <begin position="41"/>
        <end position="69"/>
    </location>
</feature>
<accession>A0A6J4UM20</accession>
<dbReference type="AlphaFoldDB" id="A0A6J4UM20"/>
<dbReference type="EMBL" id="CADCWG010000137">
    <property type="protein sequence ID" value="CAA9554486.1"/>
    <property type="molecule type" value="Genomic_DNA"/>
</dbReference>
<proteinExistence type="predicted"/>
<feature type="region of interest" description="Disordered" evidence="1">
    <location>
        <begin position="126"/>
        <end position="156"/>
    </location>
</feature>
<organism evidence="2">
    <name type="scientific">uncultured Thermomicrobiales bacterium</name>
    <dbReference type="NCBI Taxonomy" id="1645740"/>
    <lineage>
        <taxon>Bacteria</taxon>
        <taxon>Pseudomonadati</taxon>
        <taxon>Thermomicrobiota</taxon>
        <taxon>Thermomicrobia</taxon>
        <taxon>Thermomicrobiales</taxon>
        <taxon>environmental samples</taxon>
    </lineage>
</organism>
<reference evidence="2" key="1">
    <citation type="submission" date="2020-02" db="EMBL/GenBank/DDBJ databases">
        <authorList>
            <person name="Meier V. D."/>
        </authorList>
    </citation>
    <scope>NUCLEOTIDE SEQUENCE</scope>
    <source>
        <strain evidence="2">AVDCRST_MAG49</strain>
    </source>
</reference>
<name>A0A6J4UM20_9BACT</name>
<protein>
    <submittedName>
        <fullName evidence="2">Uncharacterized protein</fullName>
    </submittedName>
</protein>
<feature type="compositionally biased region" description="Basic residues" evidence="1">
    <location>
        <begin position="50"/>
        <end position="61"/>
    </location>
</feature>
<sequence length="156" mass="16114">MPVAAPRCRAIRIAHTVRVESGRRCRPVPGSCRYRYREMPVRSAPEHRGASRPRRRFRRARVPPSAPSRVPAVSLLLSDEGEGGSASAMAVIAPAPGGSMGTTVGAVSVPDAGHHLTGHVGSPWSTAAAPPRFRSAGPGSCPADGASAVPGDGPAW</sequence>
<evidence type="ECO:0000313" key="2">
    <source>
        <dbReference type="EMBL" id="CAA9554486.1"/>
    </source>
</evidence>
<evidence type="ECO:0000256" key="1">
    <source>
        <dbReference type="SAM" id="MobiDB-lite"/>
    </source>
</evidence>
<gene>
    <name evidence="2" type="ORF">AVDCRST_MAG49-2076</name>
</gene>